<keyword evidence="3" id="KW-1185">Reference proteome</keyword>
<feature type="compositionally biased region" description="Acidic residues" evidence="1">
    <location>
        <begin position="254"/>
        <end position="272"/>
    </location>
</feature>
<evidence type="ECO:0000313" key="2">
    <source>
        <dbReference type="EMBL" id="CAK9110139.1"/>
    </source>
</evidence>
<sequence length="1207" mass="134623">MAFKKCPGSSIRGKDDQSDKEAWRLFNPAYLRDPVYDDPGWQLYQFYNALCFAGWTASRSFDATVRNLIRMQAHLLTRLQAWPADATFEPAFTTEESIEFFFGSQSIFVSALFQSNLCHVAFVEIALRVLVCGTGTVATRIWEMASSKRKIEGKDRADFAELATEALQLAATLAAAYQIGKTPNDVLGELKQWWRSVGSHLLLVETCADDEEDEDRVPEGHELIHSVEVAETDVVLHKELLEASEGLQNGFLDAEEQPDEDPVPDDSDEEVLQPEKQPKVEPLSVRTLKDVLVKAGLQGYLPAKDDDESKLLIRIRKIAPYMSSFCGLVRSAEKILSKASILGHVRMKTLQHQLEHELAQARSEFHCSAMRQSRFALWCDFSSRVLDALNDDSEGKDQVAEVAGGIAELQSLAPSSFDIDGSRSCQLVCCRPFAAGGEAGPLRLGLVVAVWRGGKGKKDYPWPEGHLKINAATKVHVRLLTPTNQKLDGKEVCTCSALSPIVVMDALGGSLLAEVPQGAFDFEFLSDKLQVLLPKKTVKAFFKVAKADVPFEPKKKSESGLARTFYTEDDFARTNAGAKCIQKYMESMKVDYEALFSPLEKEDGKLSLRSDIQTTWPEILARSTSYFKRYLKNHEHWKVLSKEYQALSYGRLVMLELQGQSPLPSDDPSRFKRKVYTRNNFDIVNGFTATLLRMSPDLVTQPEAVSEIAYLTDGRASLALEANRNYRIRMWLLPTLMQTQWYIATQESSGSLTNTNDGEISAPTAVPQMSLSVSRVVSRSPPNAAIYLTVTVKAGAGQLPFSRLLLLLPYNFIPVGSQVPSTGRAVLELDVTSTNPLEEEMSYQLRMLTPSRSNLDPRWFVLSRSLQVDEVTGEVSDQIVGWSFYEGFGVEPCPVTARYGAIPSYTGWLALTFKVPDAAKGRFALFTAPQNFQIRCPAINQAKLPCEPFQLDDGMPNNILILPVARTLNLTLVSSTAEGQDLVYAAMLIIVTPELLLSLHPWQLRVLDQAFTVIDSSLEIPSAPMSAELQADNPTLRYLTAPQRGEAATVAIQVILNRRIRTLRMLVFLMPEGYRHDIQHANQLANINKNFPVAIEREWRDSSNLRRVRVIIQPTTVSSGTFEWQFPVIVAPSRPINTEWYVFFCSDYSCTEMSDPSVFVVFPVPDFQEKRPAKSFGSLMVAGAGRRLTAGCFGWLYLGWLCYLAAS</sequence>
<feature type="region of interest" description="Disordered" evidence="1">
    <location>
        <begin position="254"/>
        <end position="279"/>
    </location>
</feature>
<reference evidence="2 3" key="1">
    <citation type="submission" date="2024-02" db="EMBL/GenBank/DDBJ databases">
        <authorList>
            <person name="Chen Y."/>
            <person name="Shah S."/>
            <person name="Dougan E. K."/>
            <person name="Thang M."/>
            <person name="Chan C."/>
        </authorList>
    </citation>
    <scope>NUCLEOTIDE SEQUENCE [LARGE SCALE GENOMIC DNA]</scope>
</reference>
<evidence type="ECO:0000256" key="1">
    <source>
        <dbReference type="SAM" id="MobiDB-lite"/>
    </source>
</evidence>
<gene>
    <name evidence="2" type="ORF">SCF082_LOCUS51159</name>
</gene>
<evidence type="ECO:0000313" key="3">
    <source>
        <dbReference type="Proteomes" id="UP001642464"/>
    </source>
</evidence>
<proteinExistence type="predicted"/>
<dbReference type="Proteomes" id="UP001642464">
    <property type="component" value="Unassembled WGS sequence"/>
</dbReference>
<accession>A0ABP0SCR5</accession>
<protein>
    <submittedName>
        <fullName evidence="2">Uncharacterized protein</fullName>
    </submittedName>
</protein>
<comment type="caution">
    <text evidence="2">The sequence shown here is derived from an EMBL/GenBank/DDBJ whole genome shotgun (WGS) entry which is preliminary data.</text>
</comment>
<dbReference type="EMBL" id="CAXAMM010043461">
    <property type="protein sequence ID" value="CAK9110139.1"/>
    <property type="molecule type" value="Genomic_DNA"/>
</dbReference>
<organism evidence="2 3">
    <name type="scientific">Durusdinium trenchii</name>
    <dbReference type="NCBI Taxonomy" id="1381693"/>
    <lineage>
        <taxon>Eukaryota</taxon>
        <taxon>Sar</taxon>
        <taxon>Alveolata</taxon>
        <taxon>Dinophyceae</taxon>
        <taxon>Suessiales</taxon>
        <taxon>Symbiodiniaceae</taxon>
        <taxon>Durusdinium</taxon>
    </lineage>
</organism>
<name>A0ABP0SCR5_9DINO</name>